<organism evidence="4 5">
    <name type="scientific">Blepharisma stoltei</name>
    <dbReference type="NCBI Taxonomy" id="1481888"/>
    <lineage>
        <taxon>Eukaryota</taxon>
        <taxon>Sar</taxon>
        <taxon>Alveolata</taxon>
        <taxon>Ciliophora</taxon>
        <taxon>Postciliodesmatophora</taxon>
        <taxon>Heterotrichea</taxon>
        <taxon>Heterotrichida</taxon>
        <taxon>Blepharismidae</taxon>
        <taxon>Blepharisma</taxon>
    </lineage>
</organism>
<gene>
    <name evidence="4" type="ORF">BSTOLATCC_MIC43273</name>
</gene>
<comment type="similarity">
    <text evidence="1">Belongs to the glycosyl hydrolase 25 family.</text>
</comment>
<accession>A0AAU9JUW4</accession>
<feature type="signal peptide" evidence="3">
    <location>
        <begin position="1"/>
        <end position="18"/>
    </location>
</feature>
<dbReference type="GO" id="GO:0003796">
    <property type="term" value="F:lysozyme activity"/>
    <property type="evidence" value="ECO:0007669"/>
    <property type="project" value="InterPro"/>
</dbReference>
<dbReference type="GO" id="GO:0016998">
    <property type="term" value="P:cell wall macromolecule catabolic process"/>
    <property type="evidence" value="ECO:0007669"/>
    <property type="project" value="InterPro"/>
</dbReference>
<feature type="chain" id="PRO_5043336510" description="Lysozyme" evidence="3">
    <location>
        <begin position="19"/>
        <end position="211"/>
    </location>
</feature>
<dbReference type="GO" id="GO:0007165">
    <property type="term" value="P:signal transduction"/>
    <property type="evidence" value="ECO:0007669"/>
    <property type="project" value="TreeGrafter"/>
</dbReference>
<evidence type="ECO:0000313" key="4">
    <source>
        <dbReference type="EMBL" id="CAG9327233.1"/>
    </source>
</evidence>
<evidence type="ECO:0000256" key="2">
    <source>
        <dbReference type="ARBA" id="ARBA00022729"/>
    </source>
</evidence>
<name>A0AAU9JUW4_9CILI</name>
<dbReference type="InterPro" id="IPR051595">
    <property type="entry name" value="GH25_Enzymes"/>
</dbReference>
<keyword evidence="5" id="KW-1185">Reference proteome</keyword>
<dbReference type="AlphaFoldDB" id="A0AAU9JUW4"/>
<dbReference type="InterPro" id="IPR002053">
    <property type="entry name" value="Glyco_hydro_25"/>
</dbReference>
<reference evidence="4" key="1">
    <citation type="submission" date="2021-09" db="EMBL/GenBank/DDBJ databases">
        <authorList>
            <consortium name="AG Swart"/>
            <person name="Singh M."/>
            <person name="Singh A."/>
            <person name="Seah K."/>
            <person name="Emmerich C."/>
        </authorList>
    </citation>
    <scope>NUCLEOTIDE SEQUENCE</scope>
    <source>
        <strain evidence="4">ATCC30299</strain>
    </source>
</reference>
<dbReference type="PANTHER" id="PTHR23208">
    <property type="entry name" value="LYSOZYME PROTEIN"/>
    <property type="match status" value="1"/>
</dbReference>
<keyword evidence="2 3" id="KW-0732">Signal</keyword>
<dbReference type="Pfam" id="PF01183">
    <property type="entry name" value="Glyco_hydro_25"/>
    <property type="match status" value="1"/>
</dbReference>
<proteinExistence type="inferred from homology"/>
<dbReference type="InterPro" id="IPR017853">
    <property type="entry name" value="GH"/>
</dbReference>
<dbReference type="Gene3D" id="3.20.20.80">
    <property type="entry name" value="Glycosidases"/>
    <property type="match status" value="1"/>
</dbReference>
<comment type="caution">
    <text evidence="4">The sequence shown here is derived from an EMBL/GenBank/DDBJ whole genome shotgun (WGS) entry which is preliminary data.</text>
</comment>
<dbReference type="CDD" id="cd06416">
    <property type="entry name" value="GH25_Lys1-like"/>
    <property type="match status" value="1"/>
</dbReference>
<dbReference type="Proteomes" id="UP001162131">
    <property type="component" value="Unassembled WGS sequence"/>
</dbReference>
<dbReference type="PROSITE" id="PS51904">
    <property type="entry name" value="GLYCOSYL_HYDROL_F25_2"/>
    <property type="match status" value="1"/>
</dbReference>
<dbReference type="GO" id="GO:0009253">
    <property type="term" value="P:peptidoglycan catabolic process"/>
    <property type="evidence" value="ECO:0007669"/>
    <property type="project" value="InterPro"/>
</dbReference>
<dbReference type="SUPFAM" id="SSF51445">
    <property type="entry name" value="(Trans)glycosidases"/>
    <property type="match status" value="1"/>
</dbReference>
<evidence type="ECO:0008006" key="6">
    <source>
        <dbReference type="Google" id="ProtNLM"/>
    </source>
</evidence>
<evidence type="ECO:0000256" key="1">
    <source>
        <dbReference type="ARBA" id="ARBA00010646"/>
    </source>
</evidence>
<sequence>MKILSLLVLCFLISAVYAVLGVDISDYTSSDAFHCMSQNGYSFGVVRGYCSFGGVDPNGVDNIENSIDGGMNHTDVYLFPCFPCGDPAGQVDALVDYIAGTGYGMVWLDIETWSWSSDLGTNQQFILALANELVNQGQSVGVYTNYYNWQSIVGLGWTGVSQYPLWYAHYDDWPSFGDFTPFGGWNEPSIKQFNGDVTVCGVNVDQDYYPL</sequence>
<dbReference type="EMBL" id="CAJZBQ010000043">
    <property type="protein sequence ID" value="CAG9327233.1"/>
    <property type="molecule type" value="Genomic_DNA"/>
</dbReference>
<dbReference type="PANTHER" id="PTHR23208:SF36">
    <property type="entry name" value="LYSOZYME-RELATED"/>
    <property type="match status" value="1"/>
</dbReference>
<evidence type="ECO:0000256" key="3">
    <source>
        <dbReference type="SAM" id="SignalP"/>
    </source>
</evidence>
<protein>
    <recommendedName>
        <fullName evidence="6">Lysozyme</fullName>
    </recommendedName>
</protein>
<evidence type="ECO:0000313" key="5">
    <source>
        <dbReference type="Proteomes" id="UP001162131"/>
    </source>
</evidence>